<dbReference type="EMBL" id="AP026866">
    <property type="protein sequence ID" value="BDS07923.1"/>
    <property type="molecule type" value="Genomic_DNA"/>
</dbReference>
<gene>
    <name evidence="1" type="ORF">NT6N_29630</name>
</gene>
<dbReference type="AlphaFoldDB" id="A0AAT9FPM5"/>
<name>A0AAT9FPM5_9BACT</name>
<dbReference type="KEGG" id="osu:NT6N_29630"/>
<reference evidence="1" key="1">
    <citation type="submission" date="2024-07" db="EMBL/GenBank/DDBJ databases">
        <title>Complete genome sequence of Verrucomicrobiaceae bacterium NT6N.</title>
        <authorList>
            <person name="Huang C."/>
            <person name="Takami H."/>
            <person name="Hamasaki K."/>
        </authorList>
    </citation>
    <scope>NUCLEOTIDE SEQUENCE</scope>
    <source>
        <strain evidence="1">NT6N</strain>
    </source>
</reference>
<accession>A0AAT9FPM5</accession>
<proteinExistence type="predicted"/>
<protein>
    <submittedName>
        <fullName evidence="1">Uncharacterized protein</fullName>
    </submittedName>
</protein>
<organism evidence="1">
    <name type="scientific">Oceaniferula spumae</name>
    <dbReference type="NCBI Taxonomy" id="2979115"/>
    <lineage>
        <taxon>Bacteria</taxon>
        <taxon>Pseudomonadati</taxon>
        <taxon>Verrucomicrobiota</taxon>
        <taxon>Verrucomicrobiia</taxon>
        <taxon>Verrucomicrobiales</taxon>
        <taxon>Verrucomicrobiaceae</taxon>
        <taxon>Oceaniferula</taxon>
    </lineage>
</organism>
<evidence type="ECO:0000313" key="1">
    <source>
        <dbReference type="EMBL" id="BDS07923.1"/>
    </source>
</evidence>
<sequence length="189" mass="21286">MDLSGSMKSPVGSHQTLEQTELDDGLIAFRCPDSGGYWIPVENYWKWQRSSHKGDDDENTSPASGPPISEFDSVVKLCPVTGTIMTRYRVGHGLDFRIDRSITGGIWLDGGEWEALQAGHMHNELHLVFTAPWQQDVRNEEHAAQYDAMLREKLGDELFRSLSDVRDQLIDHPARAEAVAYLQNSTSDR</sequence>